<gene>
    <name evidence="2" type="ORF">GCM10010171_60460</name>
</gene>
<name>A0A918GTK5_9PSEU</name>
<dbReference type="Proteomes" id="UP000660680">
    <property type="component" value="Unassembled WGS sequence"/>
</dbReference>
<organism evidence="2 3">
    <name type="scientific">Actinokineospora fastidiosa</name>
    <dbReference type="NCBI Taxonomy" id="1816"/>
    <lineage>
        <taxon>Bacteria</taxon>
        <taxon>Bacillati</taxon>
        <taxon>Actinomycetota</taxon>
        <taxon>Actinomycetes</taxon>
        <taxon>Pseudonocardiales</taxon>
        <taxon>Pseudonocardiaceae</taxon>
        <taxon>Actinokineospora</taxon>
    </lineage>
</organism>
<dbReference type="Pfam" id="PF19694">
    <property type="entry name" value="DUF6194"/>
    <property type="match status" value="1"/>
</dbReference>
<evidence type="ECO:0000259" key="1">
    <source>
        <dbReference type="Pfam" id="PF19694"/>
    </source>
</evidence>
<protein>
    <recommendedName>
        <fullName evidence="1">DUF6194 domain-containing protein</fullName>
    </recommendedName>
</protein>
<dbReference type="RefSeq" id="WP_189214025.1">
    <property type="nucleotide sequence ID" value="NZ_BMRB01000009.1"/>
</dbReference>
<accession>A0A918GTK5</accession>
<dbReference type="AlphaFoldDB" id="A0A918GTK5"/>
<reference evidence="2" key="2">
    <citation type="submission" date="2020-09" db="EMBL/GenBank/DDBJ databases">
        <authorList>
            <person name="Sun Q."/>
            <person name="Ohkuma M."/>
        </authorList>
    </citation>
    <scope>NUCLEOTIDE SEQUENCE</scope>
    <source>
        <strain evidence="2">JCM 3276</strain>
    </source>
</reference>
<sequence>MTEQEVIRQLLDLDGVIAMENSGDTFLIYDPHGDVPYNRRFPFATVVTGDSYDKASDLDRPGAFRLNLGLTKQTFRTLFPAAAPVTHTVDDQVMPHPVYAPQHWVCLVNPSRGTFEQARPLIQEAYDFAARKHRNRLTPNR</sequence>
<reference evidence="2" key="1">
    <citation type="journal article" date="2014" name="Int. J. Syst. Evol. Microbiol.">
        <title>Complete genome sequence of Corynebacterium casei LMG S-19264T (=DSM 44701T), isolated from a smear-ripened cheese.</title>
        <authorList>
            <consortium name="US DOE Joint Genome Institute (JGI-PGF)"/>
            <person name="Walter F."/>
            <person name="Albersmeier A."/>
            <person name="Kalinowski J."/>
            <person name="Ruckert C."/>
        </authorList>
    </citation>
    <scope>NUCLEOTIDE SEQUENCE</scope>
    <source>
        <strain evidence="2">JCM 3276</strain>
    </source>
</reference>
<dbReference type="EMBL" id="BMRB01000009">
    <property type="protein sequence ID" value="GGS57427.1"/>
    <property type="molecule type" value="Genomic_DNA"/>
</dbReference>
<proteinExistence type="predicted"/>
<comment type="caution">
    <text evidence="2">The sequence shown here is derived from an EMBL/GenBank/DDBJ whole genome shotgun (WGS) entry which is preliminary data.</text>
</comment>
<evidence type="ECO:0000313" key="2">
    <source>
        <dbReference type="EMBL" id="GGS57427.1"/>
    </source>
</evidence>
<keyword evidence="3" id="KW-1185">Reference proteome</keyword>
<dbReference type="InterPro" id="IPR045676">
    <property type="entry name" value="DUF6194"/>
</dbReference>
<feature type="domain" description="DUF6194" evidence="1">
    <location>
        <begin position="1"/>
        <end position="136"/>
    </location>
</feature>
<evidence type="ECO:0000313" key="3">
    <source>
        <dbReference type="Proteomes" id="UP000660680"/>
    </source>
</evidence>